<dbReference type="PANTHER" id="PTHR11085:SF10">
    <property type="entry name" value="NAD-DEPENDENT PROTEIN DEACYLASE SIRTUIN-5, MITOCHONDRIAL-RELATED"/>
    <property type="match status" value="1"/>
</dbReference>
<dbReference type="Proteomes" id="UP000022141">
    <property type="component" value="Unassembled WGS sequence"/>
</dbReference>
<dbReference type="SUPFAM" id="SSF52467">
    <property type="entry name" value="DHS-like NAD/FAD-binding domain"/>
    <property type="match status" value="1"/>
</dbReference>
<dbReference type="PATRIC" id="fig|1454004.3.peg.1345"/>
<comment type="caution">
    <text evidence="6">The sequence shown here is derived from an EMBL/GenBank/DDBJ whole genome shotgun (WGS) entry which is preliminary data.</text>
</comment>
<dbReference type="Pfam" id="PF02146">
    <property type="entry name" value="SIR2"/>
    <property type="match status" value="1"/>
</dbReference>
<feature type="domain" description="Deacetylase sirtuin-type" evidence="5">
    <location>
        <begin position="1"/>
        <end position="283"/>
    </location>
</feature>
<dbReference type="InterPro" id="IPR050134">
    <property type="entry name" value="NAD-dep_sirtuin_deacylases"/>
</dbReference>
<protein>
    <recommendedName>
        <fullName evidence="1">protein acetyllysine N-acetyltransferase</fullName>
        <ecNumber evidence="1">2.3.1.286</ecNumber>
    </recommendedName>
</protein>
<evidence type="ECO:0000256" key="4">
    <source>
        <dbReference type="PROSITE-ProRule" id="PRU00236"/>
    </source>
</evidence>
<evidence type="ECO:0000259" key="5">
    <source>
        <dbReference type="PROSITE" id="PS50305"/>
    </source>
</evidence>
<evidence type="ECO:0000256" key="2">
    <source>
        <dbReference type="ARBA" id="ARBA00022679"/>
    </source>
</evidence>
<dbReference type="InterPro" id="IPR029035">
    <property type="entry name" value="DHS-like_NAD/FAD-binding_dom"/>
</dbReference>
<evidence type="ECO:0000256" key="1">
    <source>
        <dbReference type="ARBA" id="ARBA00012928"/>
    </source>
</evidence>
<name>A0A011PQV0_ACCRE</name>
<feature type="binding site" evidence="4">
    <location>
        <position position="177"/>
    </location>
    <ligand>
        <name>Zn(2+)</name>
        <dbReference type="ChEBI" id="CHEBI:29105"/>
    </ligand>
</feature>
<keyword evidence="4" id="KW-0479">Metal-binding</keyword>
<evidence type="ECO:0000313" key="7">
    <source>
        <dbReference type="Proteomes" id="UP000022141"/>
    </source>
</evidence>
<accession>A0A011PQV0</accession>
<dbReference type="InterPro" id="IPR026590">
    <property type="entry name" value="Ssirtuin_cat_dom"/>
</dbReference>
<sequence length="283" mass="31994">MINENIKDTCVLIKESDGILIGAGAGLTAAAGLNYSDREAFARVFPAWKRRGFLRQYDLVGYRNWTPLEMWGYWATQLNYVYYSQSTNPLYQKLRSLIGDRNCFVMTSNVDELFHKNGFDTQRIYSPQGSYGKIQCTIPCCQQAWDMKPFFDRLNNALDPVEQIIVDEAAVPVCPNCGGTMFPNVRVDGSMVDGHFAPQRERLLRWLEDMNGKKLLLLDLGSGYNTPAVIRLPMERITDSFANSALIRVNMEHADVPRQIAHKSICIKGDISEFIEQTSQGGT</sequence>
<dbReference type="STRING" id="1454004.AW11_01291"/>
<keyword evidence="2" id="KW-0808">Transferase</keyword>
<dbReference type="InterPro" id="IPR003000">
    <property type="entry name" value="Sirtuin"/>
</dbReference>
<dbReference type="Gene3D" id="3.40.50.1220">
    <property type="entry name" value="TPP-binding domain"/>
    <property type="match status" value="1"/>
</dbReference>
<comment type="caution">
    <text evidence="4">Lacks conserved residue(s) required for the propagation of feature annotation.</text>
</comment>
<keyword evidence="4" id="KW-0862">Zinc</keyword>
<gene>
    <name evidence="6" type="ORF">AW11_01291</name>
</gene>
<feature type="binding site" evidence="4">
    <location>
        <position position="174"/>
    </location>
    <ligand>
        <name>Zn(2+)</name>
        <dbReference type="ChEBI" id="CHEBI:29105"/>
    </ligand>
</feature>
<dbReference type="eggNOG" id="COG0846">
    <property type="taxonomic scope" value="Bacteria"/>
</dbReference>
<keyword evidence="7" id="KW-1185">Reference proteome</keyword>
<dbReference type="AlphaFoldDB" id="A0A011PQV0"/>
<organism evidence="6 7">
    <name type="scientific">Accumulibacter regalis</name>
    <dbReference type="NCBI Taxonomy" id="522306"/>
    <lineage>
        <taxon>Bacteria</taxon>
        <taxon>Pseudomonadati</taxon>
        <taxon>Pseudomonadota</taxon>
        <taxon>Betaproteobacteria</taxon>
        <taxon>Candidatus Accumulibacter</taxon>
    </lineage>
</organism>
<evidence type="ECO:0000256" key="3">
    <source>
        <dbReference type="ARBA" id="ARBA00023027"/>
    </source>
</evidence>
<evidence type="ECO:0000313" key="6">
    <source>
        <dbReference type="EMBL" id="EXI89801.1"/>
    </source>
</evidence>
<keyword evidence="3" id="KW-0520">NAD</keyword>
<dbReference type="PANTHER" id="PTHR11085">
    <property type="entry name" value="NAD-DEPENDENT PROTEIN DEACYLASE SIRTUIN-5, MITOCHONDRIAL-RELATED"/>
    <property type="match status" value="1"/>
</dbReference>
<dbReference type="GO" id="GO:0046872">
    <property type="term" value="F:metal ion binding"/>
    <property type="evidence" value="ECO:0007669"/>
    <property type="project" value="UniProtKB-KW"/>
</dbReference>
<proteinExistence type="predicted"/>
<dbReference type="EMBL" id="JEMY01000013">
    <property type="protein sequence ID" value="EXI89801.1"/>
    <property type="molecule type" value="Genomic_DNA"/>
</dbReference>
<dbReference type="GO" id="GO:0017136">
    <property type="term" value="F:histone deacetylase activity, NAD-dependent"/>
    <property type="evidence" value="ECO:0007669"/>
    <property type="project" value="TreeGrafter"/>
</dbReference>
<feature type="binding site" evidence="4">
    <location>
        <position position="136"/>
    </location>
    <ligand>
        <name>Zn(2+)</name>
        <dbReference type="ChEBI" id="CHEBI:29105"/>
    </ligand>
</feature>
<feature type="binding site" evidence="4">
    <location>
        <position position="141"/>
    </location>
    <ligand>
        <name>Zn(2+)</name>
        <dbReference type="ChEBI" id="CHEBI:29105"/>
    </ligand>
</feature>
<dbReference type="PROSITE" id="PS50305">
    <property type="entry name" value="SIRTUIN"/>
    <property type="match status" value="1"/>
</dbReference>
<dbReference type="GO" id="GO:0070403">
    <property type="term" value="F:NAD+ binding"/>
    <property type="evidence" value="ECO:0007669"/>
    <property type="project" value="InterPro"/>
</dbReference>
<reference evidence="6" key="1">
    <citation type="submission" date="2014-02" db="EMBL/GenBank/DDBJ databases">
        <title>Expanding our view of genomic diversity in Candidatus Accumulibacter clades.</title>
        <authorList>
            <person name="Skennerton C.T."/>
            <person name="Barr J.J."/>
            <person name="Slater F.R."/>
            <person name="Bond P.L."/>
            <person name="Tyson G.W."/>
        </authorList>
    </citation>
    <scope>NUCLEOTIDE SEQUENCE [LARGE SCALE GENOMIC DNA]</scope>
</reference>
<dbReference type="EC" id="2.3.1.286" evidence="1"/>